<organism evidence="2">
    <name type="scientific">mine drainage metagenome</name>
    <dbReference type="NCBI Taxonomy" id="410659"/>
    <lineage>
        <taxon>unclassified sequences</taxon>
        <taxon>metagenomes</taxon>
        <taxon>ecological metagenomes</taxon>
    </lineage>
</organism>
<evidence type="ECO:0000256" key="1">
    <source>
        <dbReference type="SAM" id="MobiDB-lite"/>
    </source>
</evidence>
<reference evidence="2" key="2">
    <citation type="journal article" date="2014" name="ISME J.">
        <title>Microbial stratification in low pH oxic and suboxic macroscopic growths along an acid mine drainage.</title>
        <authorList>
            <person name="Mendez-Garcia C."/>
            <person name="Mesa V."/>
            <person name="Sprenger R.R."/>
            <person name="Richter M."/>
            <person name="Diez M.S."/>
            <person name="Solano J."/>
            <person name="Bargiela R."/>
            <person name="Golyshina O.V."/>
            <person name="Manteca A."/>
            <person name="Ramos J.L."/>
            <person name="Gallego J.R."/>
            <person name="Llorente I."/>
            <person name="Martins Dos Santos V.A."/>
            <person name="Jensen O.N."/>
            <person name="Pelaez A.I."/>
            <person name="Sanchez J."/>
            <person name="Ferrer M."/>
        </authorList>
    </citation>
    <scope>NUCLEOTIDE SEQUENCE</scope>
</reference>
<proteinExistence type="predicted"/>
<reference evidence="2" key="1">
    <citation type="submission" date="2013-08" db="EMBL/GenBank/DDBJ databases">
        <authorList>
            <person name="Mendez C."/>
            <person name="Richter M."/>
            <person name="Ferrer M."/>
            <person name="Sanchez J."/>
        </authorList>
    </citation>
    <scope>NUCLEOTIDE SEQUENCE</scope>
</reference>
<evidence type="ECO:0000313" key="2">
    <source>
        <dbReference type="EMBL" id="EQD42356.1"/>
    </source>
</evidence>
<feature type="compositionally biased region" description="Basic residues" evidence="1">
    <location>
        <begin position="44"/>
        <end position="53"/>
    </location>
</feature>
<feature type="region of interest" description="Disordered" evidence="1">
    <location>
        <begin position="24"/>
        <end position="53"/>
    </location>
</feature>
<protein>
    <submittedName>
        <fullName evidence="2">Transposase</fullName>
    </submittedName>
</protein>
<comment type="caution">
    <text evidence="2">The sequence shown here is derived from an EMBL/GenBank/DDBJ whole genome shotgun (WGS) entry which is preliminary data.</text>
</comment>
<accession>T0Z319</accession>
<sequence>AEISSPREENEALKKRLLVYENPHTPPSLQLFKPKIVNPPGKRGAPKGHKGATRIHDAPDEIIHVSAEKCQECSHPLDTPIRTEKKTISD</sequence>
<feature type="non-terminal residue" evidence="2">
    <location>
        <position position="90"/>
    </location>
</feature>
<name>T0Z319_9ZZZZ</name>
<dbReference type="EMBL" id="AUZZ01007471">
    <property type="protein sequence ID" value="EQD42356.1"/>
    <property type="molecule type" value="Genomic_DNA"/>
</dbReference>
<dbReference type="AlphaFoldDB" id="T0Z319"/>
<feature type="non-terminal residue" evidence="2">
    <location>
        <position position="1"/>
    </location>
</feature>
<gene>
    <name evidence="2" type="ORF">B2A_10357</name>
</gene>